<dbReference type="PANTHER" id="PTHR34724">
    <property type="entry name" value="OS12G0596101 PROTEIN"/>
    <property type="match status" value="1"/>
</dbReference>
<comment type="caution">
    <text evidence="1">The sequence shown here is derived from an EMBL/GenBank/DDBJ whole genome shotgun (WGS) entry which is preliminary data.</text>
</comment>
<sequence length="61" mass="6748">MCRAAKCSICGKTTWAGCGKHVNDVRRTVAAADWCPGRHTQRDIDEAKAARRGFLARLFGR</sequence>
<accession>A0AA87URA6</accession>
<keyword evidence="2" id="KW-1185">Reference proteome</keyword>
<evidence type="ECO:0000313" key="1">
    <source>
        <dbReference type="EMBL" id="GEK79349.1"/>
    </source>
</evidence>
<gene>
    <name evidence="1" type="ORF">ABA31_07000</name>
</gene>
<evidence type="ECO:0000313" key="2">
    <source>
        <dbReference type="Proteomes" id="UP000321749"/>
    </source>
</evidence>
<dbReference type="PANTHER" id="PTHR34724:SF2">
    <property type="entry name" value="OS12G0596101 PROTEIN"/>
    <property type="match status" value="1"/>
</dbReference>
<dbReference type="EMBL" id="BJUU01000003">
    <property type="protein sequence ID" value="GEK79349.1"/>
    <property type="molecule type" value="Genomic_DNA"/>
</dbReference>
<proteinExistence type="predicted"/>
<protein>
    <submittedName>
        <fullName evidence="1">Uncharacterized protein</fullName>
    </submittedName>
</protein>
<dbReference type="AlphaFoldDB" id="A0AA87URA6"/>
<dbReference type="Proteomes" id="UP000321749">
    <property type="component" value="Unassembled WGS sequence"/>
</dbReference>
<reference evidence="1 2" key="1">
    <citation type="submission" date="2019-07" db="EMBL/GenBank/DDBJ databases">
        <title>Whole genome shotgun sequence of Agrococcus baldri NBRC 103055.</title>
        <authorList>
            <person name="Hosoyama A."/>
            <person name="Uohara A."/>
            <person name="Ohji S."/>
            <person name="Ichikawa N."/>
        </authorList>
    </citation>
    <scope>NUCLEOTIDE SEQUENCE [LARGE SCALE GENOMIC DNA]</scope>
    <source>
        <strain evidence="1 2">NBRC 103055</strain>
    </source>
</reference>
<organism evidence="1 2">
    <name type="scientific">Agrococcus baldri</name>
    <dbReference type="NCBI Taxonomy" id="153730"/>
    <lineage>
        <taxon>Bacteria</taxon>
        <taxon>Bacillati</taxon>
        <taxon>Actinomycetota</taxon>
        <taxon>Actinomycetes</taxon>
        <taxon>Micrococcales</taxon>
        <taxon>Microbacteriaceae</taxon>
        <taxon>Agrococcus</taxon>
    </lineage>
</organism>
<name>A0AA87URA6_9MICO</name>